<reference evidence="7" key="1">
    <citation type="submission" date="2017-10" db="EMBL/GenBank/DDBJ databases">
        <title>Completed PacBio SMRT sequence of Methylosinus trichosporium OB3b reveals presence of a third large plasmid.</title>
        <authorList>
            <person name="Charles T.C."/>
            <person name="Lynch M.D.J."/>
            <person name="Heil J.R."/>
            <person name="Cheng J."/>
        </authorList>
    </citation>
    <scope>NUCLEOTIDE SEQUENCE [LARGE SCALE GENOMIC DNA]</scope>
    <source>
        <strain evidence="7">OB3b</strain>
    </source>
</reference>
<feature type="transmembrane region" description="Helical" evidence="4">
    <location>
        <begin position="36"/>
        <end position="59"/>
    </location>
</feature>
<dbReference type="EMBL" id="CP023737">
    <property type="protein sequence ID" value="ATQ66593.1"/>
    <property type="molecule type" value="Genomic_DNA"/>
</dbReference>
<comment type="similarity">
    <text evidence="1">Belongs to the bacterial sugar transferase family.</text>
</comment>
<sequence>MGRFHLFASDLSLVALATFMALFLRDNFETTTEHVLALQPYLVVSLGAAAVIFPAFGAHRALWRFATLDDALAIVGAAVGTSIGAVAIGFSFNRLEGVPRSLPILQALLVVALLGGARLAVLSVGHARAKARLAAPSRAGDPPQKTTLVIGLGRLTDLYLRCVDELAASRVRVAGVLTENERQIGCFVRGVPVLGRPETIVETIRTLDIHGVSIGSVVVTTDFELLAPSVRDALTAIEREGRTRVERLPELLGLALYSELEDASALRPRTADADAEAALFTLNEQELAALSSRPIWRAKRAFDIGLASALLAVCAPVMALVGVAVAFDIGLPVTFWQRRPGLGGRAFELRKFRTMRPAFDSDGSRMTDDARLSGLGQLLRRTRLDELPQLLNILRGEMSFVGPRPLLPRDQPVECRGRLLVRPGLTGWAQVKGGREISIADKTALDLWYVRHASMTLDALILLQTARIVIFGERIDQRAVTGAWKELGERAARRAGAPEPALAGDAPHARRDDAA</sequence>
<dbReference type="Pfam" id="PF02397">
    <property type="entry name" value="Bac_transf"/>
    <property type="match status" value="1"/>
</dbReference>
<dbReference type="PANTHER" id="PTHR30576:SF8">
    <property type="entry name" value="UNDECAPRENYL-PHOSPHATE GALACTOSE PHOSPHOTRANSFERASE"/>
    <property type="match status" value="1"/>
</dbReference>
<dbReference type="GO" id="GO:0016780">
    <property type="term" value="F:phosphotransferase activity, for other substituted phosphate groups"/>
    <property type="evidence" value="ECO:0007669"/>
    <property type="project" value="TreeGrafter"/>
</dbReference>
<dbReference type="KEGG" id="mtw:CQW49_00815"/>
<keyword evidence="4" id="KW-0472">Membrane</keyword>
<evidence type="ECO:0000256" key="1">
    <source>
        <dbReference type="ARBA" id="ARBA00006464"/>
    </source>
</evidence>
<feature type="transmembrane region" description="Helical" evidence="4">
    <location>
        <begin position="301"/>
        <end position="327"/>
    </location>
</feature>
<dbReference type="Gene3D" id="3.40.50.720">
    <property type="entry name" value="NAD(P)-binding Rossmann-like Domain"/>
    <property type="match status" value="1"/>
</dbReference>
<evidence type="ECO:0000259" key="5">
    <source>
        <dbReference type="Pfam" id="PF02397"/>
    </source>
</evidence>
<evidence type="ECO:0000313" key="7">
    <source>
        <dbReference type="Proteomes" id="UP000230709"/>
    </source>
</evidence>
<keyword evidence="6" id="KW-0808">Transferase</keyword>
<dbReference type="InterPro" id="IPR003362">
    <property type="entry name" value="Bact_transf"/>
</dbReference>
<proteinExistence type="inferred from homology"/>
<evidence type="ECO:0000256" key="2">
    <source>
        <dbReference type="ARBA" id="ARBA00023169"/>
    </source>
</evidence>
<evidence type="ECO:0000256" key="4">
    <source>
        <dbReference type="SAM" id="Phobius"/>
    </source>
</evidence>
<organism evidence="6 7">
    <name type="scientific">Methylosinus trichosporium (strain ATCC 35070 / NCIMB 11131 / UNIQEM 75 / OB3b)</name>
    <dbReference type="NCBI Taxonomy" id="595536"/>
    <lineage>
        <taxon>Bacteria</taxon>
        <taxon>Pseudomonadati</taxon>
        <taxon>Pseudomonadota</taxon>
        <taxon>Alphaproteobacteria</taxon>
        <taxon>Hyphomicrobiales</taxon>
        <taxon>Methylocystaceae</taxon>
        <taxon>Methylosinus</taxon>
    </lineage>
</organism>
<feature type="domain" description="Bacterial sugar transferase" evidence="5">
    <location>
        <begin position="299"/>
        <end position="470"/>
    </location>
</feature>
<keyword evidence="4" id="KW-1133">Transmembrane helix</keyword>
<feature type="region of interest" description="Disordered" evidence="3">
    <location>
        <begin position="491"/>
        <end position="515"/>
    </location>
</feature>
<dbReference type="STRING" id="595536.GCA_000178815_00782"/>
<dbReference type="RefSeq" id="WP_003614919.1">
    <property type="nucleotide sequence ID" value="NZ_ADVE02000001.1"/>
</dbReference>
<dbReference type="PANTHER" id="PTHR30576">
    <property type="entry name" value="COLANIC BIOSYNTHESIS UDP-GLUCOSE LIPID CARRIER TRANSFERASE"/>
    <property type="match status" value="1"/>
</dbReference>
<dbReference type="Proteomes" id="UP000230709">
    <property type="component" value="Chromosome"/>
</dbReference>
<gene>
    <name evidence="6" type="ORF">CQW49_00815</name>
</gene>
<name>A0A2D2CV25_METT3</name>
<feature type="transmembrane region" description="Helical" evidence="4">
    <location>
        <begin position="7"/>
        <end position="24"/>
    </location>
</feature>
<feature type="compositionally biased region" description="Low complexity" evidence="3">
    <location>
        <begin position="494"/>
        <end position="504"/>
    </location>
</feature>
<protein>
    <submittedName>
        <fullName evidence="6">Sugar transferase</fullName>
    </submittedName>
</protein>
<feature type="transmembrane region" description="Helical" evidence="4">
    <location>
        <begin position="71"/>
        <end position="92"/>
    </location>
</feature>
<dbReference type="GO" id="GO:0000271">
    <property type="term" value="P:polysaccharide biosynthetic process"/>
    <property type="evidence" value="ECO:0007669"/>
    <property type="project" value="UniProtKB-KW"/>
</dbReference>
<keyword evidence="7" id="KW-1185">Reference proteome</keyword>
<accession>A0A2D2CV25</accession>
<evidence type="ECO:0000256" key="3">
    <source>
        <dbReference type="SAM" id="MobiDB-lite"/>
    </source>
</evidence>
<feature type="transmembrane region" description="Helical" evidence="4">
    <location>
        <begin position="104"/>
        <end position="124"/>
    </location>
</feature>
<dbReference type="AlphaFoldDB" id="A0A2D2CV25"/>
<evidence type="ECO:0000313" key="6">
    <source>
        <dbReference type="EMBL" id="ATQ66593.1"/>
    </source>
</evidence>
<keyword evidence="2" id="KW-0270">Exopolysaccharide synthesis</keyword>
<keyword evidence="4" id="KW-0812">Transmembrane</keyword>